<dbReference type="Pfam" id="PF00294">
    <property type="entry name" value="PfkB"/>
    <property type="match status" value="1"/>
</dbReference>
<keyword evidence="2 4" id="KW-0418">Kinase</keyword>
<dbReference type="GO" id="GO:0005829">
    <property type="term" value="C:cytosol"/>
    <property type="evidence" value="ECO:0007669"/>
    <property type="project" value="TreeGrafter"/>
</dbReference>
<dbReference type="InterPro" id="IPR029056">
    <property type="entry name" value="Ribokinase-like"/>
</dbReference>
<dbReference type="Gene3D" id="3.40.1190.20">
    <property type="match status" value="1"/>
</dbReference>
<reference evidence="4 5" key="1">
    <citation type="submission" date="2015-03" db="EMBL/GenBank/DDBJ databases">
        <title>Genome assembly of Sandaracinus amylolyticus DSM 53668.</title>
        <authorList>
            <person name="Sharma G."/>
            <person name="Subramanian S."/>
        </authorList>
    </citation>
    <scope>NUCLEOTIDE SEQUENCE [LARGE SCALE GENOMIC DNA]</scope>
    <source>
        <strain evidence="4 5">DSM 53668</strain>
    </source>
</reference>
<dbReference type="InterPro" id="IPR011611">
    <property type="entry name" value="PfkB_dom"/>
</dbReference>
<dbReference type="InterPro" id="IPR002173">
    <property type="entry name" value="Carboh/pur_kinase_PfkB_CS"/>
</dbReference>
<dbReference type="PROSITE" id="PS00584">
    <property type="entry name" value="PFKB_KINASES_2"/>
    <property type="match status" value="1"/>
</dbReference>
<dbReference type="PANTHER" id="PTHR10584">
    <property type="entry name" value="SUGAR KINASE"/>
    <property type="match status" value="1"/>
</dbReference>
<name>A0A0F6YI78_9BACT</name>
<keyword evidence="5" id="KW-1185">Reference proteome</keyword>
<dbReference type="Proteomes" id="UP000034883">
    <property type="component" value="Chromosome"/>
</dbReference>
<dbReference type="KEGG" id="samy:DB32_002752"/>
<dbReference type="GO" id="GO:0016301">
    <property type="term" value="F:kinase activity"/>
    <property type="evidence" value="ECO:0007669"/>
    <property type="project" value="UniProtKB-KW"/>
</dbReference>
<evidence type="ECO:0000313" key="5">
    <source>
        <dbReference type="Proteomes" id="UP000034883"/>
    </source>
</evidence>
<feature type="domain" description="Carbohydrate kinase PfkB" evidence="3">
    <location>
        <begin position="186"/>
        <end position="304"/>
    </location>
</feature>
<proteinExistence type="predicted"/>
<gene>
    <name evidence="4" type="ORF">DB32_002752</name>
</gene>
<protein>
    <submittedName>
        <fullName evidence="4">Ribokinase</fullName>
    </submittedName>
</protein>
<dbReference type="STRING" id="927083.DB32_002752"/>
<keyword evidence="1" id="KW-0808">Transferase</keyword>
<sequence length="341" mass="36804">MFFVRAARVLAAGGSPRRGLVCAPFVLMRSEPMSSMLVVGSVAQDTIHNHLGTHERVLGGSATFAALAASYFTPVKLVGVVGRDFPDSGVQLLRDKGVDVRGLEVVEGKTFFWEGRYSDDLTSRESLKTELGVFASFQPKIPAEHRKTPYVMLGNIDPELQVAVLDQIDAPKLVIADTMNFWISGKPLELAKMLKRVDLLVINEEEARQLAGVHNILKAARALLAMGPRIVVIKRGEYGALLFEGDSVFSAPAYPCEEVLDPTGAGDSFAGGLLGFLAKEDRVDGATLRRAVIHGSVMASFLVEGISVERLVRVTPAEIATRYAAFARLAHFATPAEIGTL</sequence>
<dbReference type="AlphaFoldDB" id="A0A0F6YI78"/>
<dbReference type="SUPFAM" id="SSF53613">
    <property type="entry name" value="Ribokinase-like"/>
    <property type="match status" value="1"/>
</dbReference>
<evidence type="ECO:0000259" key="3">
    <source>
        <dbReference type="Pfam" id="PF00294"/>
    </source>
</evidence>
<evidence type="ECO:0000256" key="2">
    <source>
        <dbReference type="ARBA" id="ARBA00022777"/>
    </source>
</evidence>
<accession>A0A0F6YI78</accession>
<dbReference type="EMBL" id="CP011125">
    <property type="protein sequence ID" value="AKF05603.1"/>
    <property type="molecule type" value="Genomic_DNA"/>
</dbReference>
<dbReference type="PANTHER" id="PTHR10584:SF166">
    <property type="entry name" value="RIBOKINASE"/>
    <property type="match status" value="1"/>
</dbReference>
<evidence type="ECO:0000313" key="4">
    <source>
        <dbReference type="EMBL" id="AKF05603.1"/>
    </source>
</evidence>
<evidence type="ECO:0000256" key="1">
    <source>
        <dbReference type="ARBA" id="ARBA00022679"/>
    </source>
</evidence>
<organism evidence="4 5">
    <name type="scientific">Sandaracinus amylolyticus</name>
    <dbReference type="NCBI Taxonomy" id="927083"/>
    <lineage>
        <taxon>Bacteria</taxon>
        <taxon>Pseudomonadati</taxon>
        <taxon>Myxococcota</taxon>
        <taxon>Polyangia</taxon>
        <taxon>Polyangiales</taxon>
        <taxon>Sandaracinaceae</taxon>
        <taxon>Sandaracinus</taxon>
    </lineage>
</organism>